<name>A0AAE3SPB8_9FLAO</name>
<dbReference type="Proteomes" id="UP001207116">
    <property type="component" value="Unassembled WGS sequence"/>
</dbReference>
<sequence length="167" mass="18550">MKQFNILIGVLAVLISCQNAEKKKKNQETATEIAQYASFGAQILAEGAKSETDMLALYQNLPAADTVDTKFSAKVTEVCQAKGCWMKLELEDGTQAMVRFKDYAFFMPKDISGREVIVDGKAFVDMMSVEDQRHYAEDEGKSEEEIAAITQPKKTFSFEASGVLIKQ</sequence>
<dbReference type="RefSeq" id="WP_266014800.1">
    <property type="nucleotide sequence ID" value="NZ_JAPFQP010000004.1"/>
</dbReference>
<evidence type="ECO:0000313" key="1">
    <source>
        <dbReference type="EMBL" id="MCX2720524.1"/>
    </source>
</evidence>
<evidence type="ECO:0000313" key="2">
    <source>
        <dbReference type="Proteomes" id="UP001207116"/>
    </source>
</evidence>
<keyword evidence="2" id="KW-1185">Reference proteome</keyword>
<accession>A0AAE3SPB8</accession>
<dbReference type="AlphaFoldDB" id="A0AAE3SPB8"/>
<dbReference type="EMBL" id="JAPFQP010000004">
    <property type="protein sequence ID" value="MCX2720524.1"/>
    <property type="molecule type" value="Genomic_DNA"/>
</dbReference>
<proteinExistence type="predicted"/>
<dbReference type="PROSITE" id="PS51257">
    <property type="entry name" value="PROKAR_LIPOPROTEIN"/>
    <property type="match status" value="1"/>
</dbReference>
<protein>
    <submittedName>
        <fullName evidence="1">DUF4920 domain-containing protein</fullName>
    </submittedName>
</protein>
<gene>
    <name evidence="1" type="ORF">OO016_12985</name>
</gene>
<dbReference type="InterPro" id="IPR032577">
    <property type="entry name" value="DUF4920"/>
</dbReference>
<reference evidence="1" key="1">
    <citation type="submission" date="2022-11" db="EMBL/GenBank/DDBJ databases">
        <title>The characterization of three novel Bacteroidetes species and genomic analysis of their roles in tidal elemental geochemical cycles.</title>
        <authorList>
            <person name="Ma K.-J."/>
        </authorList>
    </citation>
    <scope>NUCLEOTIDE SEQUENCE</scope>
    <source>
        <strain evidence="1">M415</strain>
    </source>
</reference>
<organism evidence="1 2">
    <name type="scientific">Lentiprolixibacter aurantiacus</name>
    <dbReference type="NCBI Taxonomy" id="2993939"/>
    <lineage>
        <taxon>Bacteria</taxon>
        <taxon>Pseudomonadati</taxon>
        <taxon>Bacteroidota</taxon>
        <taxon>Flavobacteriia</taxon>
        <taxon>Flavobacteriales</taxon>
        <taxon>Flavobacteriaceae</taxon>
        <taxon>Lentiprolixibacter</taxon>
    </lineage>
</organism>
<dbReference type="Pfam" id="PF16267">
    <property type="entry name" value="DUF4920"/>
    <property type="match status" value="1"/>
</dbReference>
<comment type="caution">
    <text evidence="1">The sequence shown here is derived from an EMBL/GenBank/DDBJ whole genome shotgun (WGS) entry which is preliminary data.</text>
</comment>